<gene>
    <name evidence="5" type="ORF">BIW11_13850</name>
</gene>
<evidence type="ECO:0000256" key="2">
    <source>
        <dbReference type="SAM" id="MobiDB-lite"/>
    </source>
</evidence>
<keyword evidence="3" id="KW-1133">Transmembrane helix</keyword>
<feature type="transmembrane region" description="Helical" evidence="3">
    <location>
        <begin position="49"/>
        <end position="73"/>
    </location>
</feature>
<dbReference type="SUPFAM" id="SSF103473">
    <property type="entry name" value="MFS general substrate transporter"/>
    <property type="match status" value="1"/>
</dbReference>
<comment type="subcellular location">
    <subcellularLocation>
        <location evidence="1">Membrane</location>
        <topology evidence="1">Multi-pass membrane protein</topology>
    </subcellularLocation>
</comment>
<evidence type="ECO:0000256" key="1">
    <source>
        <dbReference type="ARBA" id="ARBA00004141"/>
    </source>
</evidence>
<accession>A0A1V9X0F4</accession>
<comment type="caution">
    <text evidence="5">The sequence shown here is derived from an EMBL/GenBank/DDBJ whole genome shotgun (WGS) entry which is preliminary data.</text>
</comment>
<dbReference type="InterPro" id="IPR050327">
    <property type="entry name" value="Proton-linked_MCT"/>
</dbReference>
<organism evidence="5 6">
    <name type="scientific">Tropilaelaps mercedesae</name>
    <dbReference type="NCBI Taxonomy" id="418985"/>
    <lineage>
        <taxon>Eukaryota</taxon>
        <taxon>Metazoa</taxon>
        <taxon>Ecdysozoa</taxon>
        <taxon>Arthropoda</taxon>
        <taxon>Chelicerata</taxon>
        <taxon>Arachnida</taxon>
        <taxon>Acari</taxon>
        <taxon>Parasitiformes</taxon>
        <taxon>Mesostigmata</taxon>
        <taxon>Gamasina</taxon>
        <taxon>Dermanyssoidea</taxon>
        <taxon>Laelapidae</taxon>
        <taxon>Tropilaelaps</taxon>
    </lineage>
</organism>
<evidence type="ECO:0000313" key="5">
    <source>
        <dbReference type="EMBL" id="OQR66908.1"/>
    </source>
</evidence>
<dbReference type="Pfam" id="PF07690">
    <property type="entry name" value="MFS_1"/>
    <property type="match status" value="1"/>
</dbReference>
<dbReference type="OrthoDB" id="6416467at2759"/>
<evidence type="ECO:0000259" key="4">
    <source>
        <dbReference type="PROSITE" id="PS50850"/>
    </source>
</evidence>
<feature type="compositionally biased region" description="Basic and acidic residues" evidence="2">
    <location>
        <begin position="20"/>
        <end position="41"/>
    </location>
</feature>
<protein>
    <submittedName>
        <fullName evidence="5">Monocarboxylate transporter 2-like</fullName>
    </submittedName>
</protein>
<dbReference type="PANTHER" id="PTHR11360">
    <property type="entry name" value="MONOCARBOXYLATE TRANSPORTER"/>
    <property type="match status" value="1"/>
</dbReference>
<feature type="transmembrane region" description="Helical" evidence="3">
    <location>
        <begin position="143"/>
        <end position="162"/>
    </location>
</feature>
<evidence type="ECO:0000313" key="6">
    <source>
        <dbReference type="Proteomes" id="UP000192247"/>
    </source>
</evidence>
<feature type="non-terminal residue" evidence="5">
    <location>
        <position position="343"/>
    </location>
</feature>
<dbReference type="EMBL" id="MNPL01030665">
    <property type="protein sequence ID" value="OQR66908.1"/>
    <property type="molecule type" value="Genomic_DNA"/>
</dbReference>
<feature type="transmembrane region" description="Helical" evidence="3">
    <location>
        <begin position="174"/>
        <end position="195"/>
    </location>
</feature>
<dbReference type="GO" id="GO:0008028">
    <property type="term" value="F:monocarboxylic acid transmembrane transporter activity"/>
    <property type="evidence" value="ECO:0007669"/>
    <property type="project" value="TreeGrafter"/>
</dbReference>
<evidence type="ECO:0000256" key="3">
    <source>
        <dbReference type="SAM" id="Phobius"/>
    </source>
</evidence>
<dbReference type="InParanoid" id="A0A1V9X0F4"/>
<keyword evidence="3" id="KW-0812">Transmembrane</keyword>
<dbReference type="InterPro" id="IPR020846">
    <property type="entry name" value="MFS_dom"/>
</dbReference>
<keyword evidence="6" id="KW-1185">Reference proteome</keyword>
<keyword evidence="3" id="KW-0472">Membrane</keyword>
<feature type="domain" description="Major facilitator superfamily (MFS) profile" evidence="4">
    <location>
        <begin position="49"/>
        <end position="343"/>
    </location>
</feature>
<sequence>MCRIEAAAVAVRLDSKVEKAEVPKKERDPAKNRSERLREGPDGPQSIRVAMVCAIVAFLCSAGFRSAGFLYIGIMETFGVSRRDASWPLSTIGGLTNMAGVIAGPLCQRFPARPVICGGALAASLGMILSSCATNVVQLTLSLGVLYGFGCGVVFTVLNVTISQYFDKYRAIAYGLVYTGSTMASFVFPNLLLALNSSYPFKGVLLLFGGILLNTFALSLCIQEPSWIQSSLSSHNEASDKSSSGKASLRESLTIFREPIFYACLVTNIFFQYGFDAFMTTLVDFAVDRGATLQQAVNLLPWFSVSDVVGRGLFPIAADRGLIQRPKLITLCFIFTGVFMILL</sequence>
<feature type="transmembrane region" description="Helical" evidence="3">
    <location>
        <begin position="201"/>
        <end position="222"/>
    </location>
</feature>
<feature type="region of interest" description="Disordered" evidence="2">
    <location>
        <begin position="20"/>
        <end position="42"/>
    </location>
</feature>
<dbReference type="PANTHER" id="PTHR11360:SF303">
    <property type="entry name" value="MAJOR FACILITATOR SUPERFAMILY (MFS) PROFILE DOMAIN-CONTAINING PROTEIN"/>
    <property type="match status" value="1"/>
</dbReference>
<dbReference type="GO" id="GO:0016020">
    <property type="term" value="C:membrane"/>
    <property type="evidence" value="ECO:0007669"/>
    <property type="project" value="UniProtKB-SubCell"/>
</dbReference>
<dbReference type="InterPro" id="IPR011701">
    <property type="entry name" value="MFS"/>
</dbReference>
<dbReference type="InterPro" id="IPR036259">
    <property type="entry name" value="MFS_trans_sf"/>
</dbReference>
<dbReference type="Gene3D" id="1.20.1250.20">
    <property type="entry name" value="MFS general substrate transporter like domains"/>
    <property type="match status" value="1"/>
</dbReference>
<dbReference type="AlphaFoldDB" id="A0A1V9X0F4"/>
<feature type="transmembrane region" description="Helical" evidence="3">
    <location>
        <begin position="115"/>
        <end position="137"/>
    </location>
</feature>
<feature type="transmembrane region" description="Helical" evidence="3">
    <location>
        <begin position="85"/>
        <end position="103"/>
    </location>
</feature>
<name>A0A1V9X0F4_9ACAR</name>
<dbReference type="Proteomes" id="UP000192247">
    <property type="component" value="Unassembled WGS sequence"/>
</dbReference>
<dbReference type="PROSITE" id="PS50850">
    <property type="entry name" value="MFS"/>
    <property type="match status" value="1"/>
</dbReference>
<reference evidence="5 6" key="1">
    <citation type="journal article" date="2017" name="Gigascience">
        <title>Draft genome of the honey bee ectoparasitic mite, Tropilaelaps mercedesae, is shaped by the parasitic life history.</title>
        <authorList>
            <person name="Dong X."/>
            <person name="Armstrong S.D."/>
            <person name="Xia D."/>
            <person name="Makepeace B.L."/>
            <person name="Darby A.C."/>
            <person name="Kadowaki T."/>
        </authorList>
    </citation>
    <scope>NUCLEOTIDE SEQUENCE [LARGE SCALE GENOMIC DNA]</scope>
    <source>
        <strain evidence="5">Wuxi-XJTLU</strain>
    </source>
</reference>
<proteinExistence type="predicted"/>